<dbReference type="PANTHER" id="PTHR30613:SF1">
    <property type="entry name" value="DUF1479 DOMAIN PROTEIN (AFU_ORTHOLOGUE AFUA_5G09280)"/>
    <property type="match status" value="1"/>
</dbReference>
<evidence type="ECO:0000313" key="2">
    <source>
        <dbReference type="Proteomes" id="UP001239213"/>
    </source>
</evidence>
<proteinExistence type="predicted"/>
<comment type="caution">
    <text evidence="1">The sequence shown here is derived from an EMBL/GenBank/DDBJ whole genome shotgun (WGS) entry which is preliminary data.</text>
</comment>
<organism evidence="1 2">
    <name type="scientific">Colletotrichum cuscutae</name>
    <dbReference type="NCBI Taxonomy" id="1209917"/>
    <lineage>
        <taxon>Eukaryota</taxon>
        <taxon>Fungi</taxon>
        <taxon>Dikarya</taxon>
        <taxon>Ascomycota</taxon>
        <taxon>Pezizomycotina</taxon>
        <taxon>Sordariomycetes</taxon>
        <taxon>Hypocreomycetidae</taxon>
        <taxon>Glomerellales</taxon>
        <taxon>Glomerellaceae</taxon>
        <taxon>Colletotrichum</taxon>
        <taxon>Colletotrichum acutatum species complex</taxon>
    </lineage>
</organism>
<protein>
    <recommendedName>
        <fullName evidence="3">DUF1479-domain-containing protein</fullName>
    </recommendedName>
</protein>
<reference evidence="1" key="1">
    <citation type="submission" date="2016-11" db="EMBL/GenBank/DDBJ databases">
        <title>The genome sequence of Colletotrichum cuscutae.</title>
        <authorList>
            <person name="Baroncelli R."/>
        </authorList>
    </citation>
    <scope>NUCLEOTIDE SEQUENCE</scope>
    <source>
        <strain evidence="1">IMI 304802</strain>
    </source>
</reference>
<accession>A0AAI9YEE2</accession>
<keyword evidence="2" id="KW-1185">Reference proteome</keyword>
<dbReference type="Pfam" id="PF07350">
    <property type="entry name" value="Gig2-like"/>
    <property type="match status" value="1"/>
</dbReference>
<dbReference type="Proteomes" id="UP001239213">
    <property type="component" value="Unassembled WGS sequence"/>
</dbReference>
<sequence>MMGAAGPKKEGDISSVFVSLSGAAREPLPDRFRVLKEDLVAGHEDAVVASWNRLLRALREENQVIREKGPAIIPSVEFKDLEGDIERLKGDIRKRGAAVVRGVVDEKEARGYKEEVEAYVRKNPSTKGRLSTAMSIFPANDFITNQFLIKKAFPADNPQVYELYWSHPQIKARSHPNMLKVQSTLMSSLWNKSPSAAISLQPLTYADRLRIRQPGDATFALGPHIDGGSVERWEREGYGKAGTYDAVFRGEWEKYDPWDVSARVEAVQDLYNGAGACSMFRMFQGWLSLSNCGPREGTLLVNPLVQLSTAYFLLRPFFQPRRELFASGSGAVAGEGEEFLREENWAFTGGEAMSSELQGATPGHGQELSEALHPHLQLDGTMVHIPRIKPGDFVVWHADQIHAVDKVHQGQGDSSVMYIPVCPATDLNVGYLARQREAFLEGLPGPDFPGGKGESEHVGRPGEDAIEGVEARRAMGLEKLVGAGDGHGERDLIQRANKILGV</sequence>
<name>A0AAI9YEE2_9PEZI</name>
<dbReference type="SUPFAM" id="SSF51197">
    <property type="entry name" value="Clavaminate synthase-like"/>
    <property type="match status" value="1"/>
</dbReference>
<dbReference type="EMBL" id="MPDP01000001">
    <property type="protein sequence ID" value="KAK1499614.1"/>
    <property type="molecule type" value="Genomic_DNA"/>
</dbReference>
<dbReference type="Gene3D" id="2.60.120.330">
    <property type="entry name" value="B-lactam Antibiotic, Isopenicillin N Synthase, Chain"/>
    <property type="match status" value="1"/>
</dbReference>
<evidence type="ECO:0008006" key="3">
    <source>
        <dbReference type="Google" id="ProtNLM"/>
    </source>
</evidence>
<dbReference type="InterPro" id="IPR027443">
    <property type="entry name" value="IPNS-like_sf"/>
</dbReference>
<gene>
    <name evidence="1" type="ORF">CCUS01_00340</name>
</gene>
<dbReference type="PANTHER" id="PTHR30613">
    <property type="entry name" value="UNCHARACTERIZED PROTEIN YBIU-RELATED"/>
    <property type="match status" value="1"/>
</dbReference>
<dbReference type="AlphaFoldDB" id="A0AAI9YEE2"/>
<dbReference type="InterPro" id="IPR010856">
    <property type="entry name" value="Gig2-like"/>
</dbReference>
<evidence type="ECO:0000313" key="1">
    <source>
        <dbReference type="EMBL" id="KAK1499614.1"/>
    </source>
</evidence>